<evidence type="ECO:0000313" key="10">
    <source>
        <dbReference type="EMBL" id="ADY72958.1"/>
    </source>
</evidence>
<keyword evidence="2 8" id="KW-0949">S-adenosyl-L-methionine</keyword>
<feature type="binding site" evidence="8">
    <location>
        <position position="37"/>
    </location>
    <ligand>
        <name>[4Fe-4S] cluster</name>
        <dbReference type="ChEBI" id="CHEBI:49883"/>
        <note>4Fe-4S-S-AdoMet</note>
    </ligand>
</feature>
<dbReference type="Gene3D" id="3.20.20.70">
    <property type="entry name" value="Aldolase class I"/>
    <property type="match status" value="1"/>
</dbReference>
<dbReference type="CDD" id="cd01335">
    <property type="entry name" value="Radical_SAM"/>
    <property type="match status" value="1"/>
</dbReference>
<feature type="binding site" evidence="8">
    <location>
        <position position="40"/>
    </location>
    <ligand>
        <name>[4Fe-4S] cluster</name>
        <dbReference type="ChEBI" id="CHEBI:49883"/>
        <note>4Fe-4S-S-AdoMet</note>
    </ligand>
</feature>
<dbReference type="SUPFAM" id="SSF102114">
    <property type="entry name" value="Radical SAM enzymes"/>
    <property type="match status" value="1"/>
</dbReference>
<dbReference type="InterPro" id="IPR024924">
    <property type="entry name" value="7-CO-7-deazaguanine_synth-like"/>
</dbReference>
<keyword evidence="7 8" id="KW-0456">Lyase</keyword>
<dbReference type="UniPathway" id="UPA00391"/>
<feature type="binding site" evidence="8">
    <location>
        <position position="42"/>
    </location>
    <ligand>
        <name>Mg(2+)</name>
        <dbReference type="ChEBI" id="CHEBI:18420"/>
    </ligand>
</feature>
<dbReference type="STRING" id="868864.Dester_0302"/>
<keyword evidence="4 8" id="KW-0460">Magnesium</keyword>
<evidence type="ECO:0000256" key="2">
    <source>
        <dbReference type="ARBA" id="ARBA00022691"/>
    </source>
</evidence>
<comment type="catalytic activity">
    <reaction evidence="8">
        <text>6-carboxy-5,6,7,8-tetrahydropterin + H(+) = 7-carboxy-7-carbaguanine + NH4(+)</text>
        <dbReference type="Rhea" id="RHEA:27974"/>
        <dbReference type="ChEBI" id="CHEBI:15378"/>
        <dbReference type="ChEBI" id="CHEBI:28938"/>
        <dbReference type="ChEBI" id="CHEBI:61032"/>
        <dbReference type="ChEBI" id="CHEBI:61036"/>
        <dbReference type="EC" id="4.3.99.3"/>
    </reaction>
</comment>
<dbReference type="eggNOG" id="COG0602">
    <property type="taxonomic scope" value="Bacteria"/>
</dbReference>
<keyword evidence="11" id="KW-1185">Reference proteome</keyword>
<comment type="caution">
    <text evidence="8">Lacks conserved residue(s) required for the propagation of feature annotation.</text>
</comment>
<evidence type="ECO:0000259" key="9">
    <source>
        <dbReference type="PROSITE" id="PS51918"/>
    </source>
</evidence>
<dbReference type="InterPro" id="IPR013785">
    <property type="entry name" value="Aldolase_TIM"/>
</dbReference>
<dbReference type="InterPro" id="IPR058240">
    <property type="entry name" value="rSAM_sf"/>
</dbReference>
<dbReference type="AlphaFoldDB" id="F0S1V3"/>
<dbReference type="PIRSF" id="PIRSF000370">
    <property type="entry name" value="QueE"/>
    <property type="match status" value="1"/>
</dbReference>
<reference evidence="11" key="2">
    <citation type="submission" date="2011-02" db="EMBL/GenBank/DDBJ databases">
        <title>The complete genome of Desulfurobacterium thermolithotrophum DSM 11699.</title>
        <authorList>
            <consortium name="US DOE Joint Genome Institute (JGI-PGF)"/>
            <person name="Lucas S."/>
            <person name="Copeland A."/>
            <person name="Lapidus A."/>
            <person name="Bruce D."/>
            <person name="Goodwin L."/>
            <person name="Pitluck S."/>
            <person name="Kyrpides N."/>
            <person name="Mavromatis K."/>
            <person name="Pagani I."/>
            <person name="Ivanova N."/>
            <person name="Mikhailova N."/>
            <person name="Daligault H."/>
            <person name="Detter J.C."/>
            <person name="Tapia R."/>
            <person name="Han C."/>
            <person name="Land M."/>
            <person name="Hauser L."/>
            <person name="Markowitz V."/>
            <person name="Cheng J.-F."/>
            <person name="Hugenholtz P."/>
            <person name="Woyke T."/>
            <person name="Wu D."/>
            <person name="Spring S."/>
            <person name="Brambilla E."/>
            <person name="Klenk H.-P."/>
            <person name="Eisen J.A."/>
        </authorList>
    </citation>
    <scope>NUCLEOTIDE SEQUENCE [LARGE SCALE GENOMIC DNA]</scope>
    <source>
        <strain evidence="11">DSM 11699 / BSA</strain>
    </source>
</reference>
<keyword evidence="6 8" id="KW-0411">Iron-sulfur</keyword>
<evidence type="ECO:0000256" key="6">
    <source>
        <dbReference type="ARBA" id="ARBA00023014"/>
    </source>
</evidence>
<dbReference type="EC" id="4.3.99.3" evidence="8"/>
<dbReference type="GO" id="GO:0051539">
    <property type="term" value="F:4 iron, 4 sulfur cluster binding"/>
    <property type="evidence" value="ECO:0007669"/>
    <property type="project" value="UniProtKB-UniRule"/>
</dbReference>
<evidence type="ECO:0000313" key="11">
    <source>
        <dbReference type="Proteomes" id="UP000007102"/>
    </source>
</evidence>
<dbReference type="GO" id="GO:0000287">
    <property type="term" value="F:magnesium ion binding"/>
    <property type="evidence" value="ECO:0007669"/>
    <property type="project" value="UniProtKB-UniRule"/>
</dbReference>
<keyword evidence="8" id="KW-0671">Queuosine biosynthesis</keyword>
<evidence type="ECO:0000256" key="8">
    <source>
        <dbReference type="HAMAP-Rule" id="MF_00917"/>
    </source>
</evidence>
<feature type="binding site" evidence="8">
    <location>
        <position position="33"/>
    </location>
    <ligand>
        <name>[4Fe-4S] cluster</name>
        <dbReference type="ChEBI" id="CHEBI:49883"/>
        <note>4Fe-4S-S-AdoMet</note>
    </ligand>
</feature>
<evidence type="ECO:0000256" key="4">
    <source>
        <dbReference type="ARBA" id="ARBA00022842"/>
    </source>
</evidence>
<evidence type="ECO:0000256" key="1">
    <source>
        <dbReference type="ARBA" id="ARBA00022485"/>
    </source>
</evidence>
<gene>
    <name evidence="8" type="primary">queE</name>
    <name evidence="10" type="ordered locus">Dester_0302</name>
</gene>
<comment type="cofactor">
    <cofactor evidence="8">
        <name>Mg(2+)</name>
        <dbReference type="ChEBI" id="CHEBI:18420"/>
    </cofactor>
</comment>
<feature type="binding site" evidence="8">
    <location>
        <begin position="121"/>
        <end position="123"/>
    </location>
    <ligand>
        <name>S-adenosyl-L-methionine</name>
        <dbReference type="ChEBI" id="CHEBI:59789"/>
    </ligand>
</feature>
<organism evidence="10 11">
    <name type="scientific">Desulfurobacterium thermolithotrophum (strain DSM 11699 / BSA)</name>
    <dbReference type="NCBI Taxonomy" id="868864"/>
    <lineage>
        <taxon>Bacteria</taxon>
        <taxon>Pseudomonadati</taxon>
        <taxon>Aquificota</taxon>
        <taxon>Aquificia</taxon>
        <taxon>Desulfurobacteriales</taxon>
        <taxon>Desulfurobacteriaceae</taxon>
        <taxon>Desulfurobacterium</taxon>
    </lineage>
</organism>
<dbReference type="SFLD" id="SFLDS00029">
    <property type="entry name" value="Radical_SAM"/>
    <property type="match status" value="1"/>
</dbReference>
<feature type="binding site" evidence="8">
    <location>
        <position position="72"/>
    </location>
    <ligand>
        <name>substrate</name>
    </ligand>
</feature>
<reference evidence="10 11" key="1">
    <citation type="journal article" date="2011" name="Stand. Genomic Sci.">
        <title>Complete genome sequence of the thermophilic sulfur-reducer Desulfurobacterium thermolithotrophum type strain (BSA(T)) from a deep-sea hydrothermal vent.</title>
        <authorList>
            <person name="Goker M."/>
            <person name="Daligault H."/>
            <person name="Mwirichia R."/>
            <person name="Lapidus A."/>
            <person name="Lucas S."/>
            <person name="Deshpande S."/>
            <person name="Pagani I."/>
            <person name="Tapia R."/>
            <person name="Cheng J.F."/>
            <person name="Goodwin L."/>
            <person name="Pitluck S."/>
            <person name="Liolios K."/>
            <person name="Ivanova N."/>
            <person name="Mavromatis K."/>
            <person name="Mikhailova N."/>
            <person name="Pati A."/>
            <person name="Chen A."/>
            <person name="Palaniappan K."/>
            <person name="Han C."/>
            <person name="Land M."/>
            <person name="Hauser L."/>
            <person name="Pan C."/>
            <person name="Brambilla E.M."/>
            <person name="Rohde M."/>
            <person name="Spring S."/>
            <person name="Sikorski J."/>
            <person name="Wirth R."/>
            <person name="Detter J.C."/>
            <person name="Woyke T."/>
            <person name="Bristow J."/>
            <person name="Eisen J.A."/>
            <person name="Markowitz V."/>
            <person name="Hugenholtz P."/>
            <person name="Kyrpides N.C."/>
            <person name="Klenk H.P."/>
        </authorList>
    </citation>
    <scope>NUCLEOTIDE SEQUENCE [LARGE SCALE GENOMIC DNA]</scope>
    <source>
        <strain evidence="11">DSM 11699 / BSA</strain>
    </source>
</reference>
<proteinExistence type="inferred from homology"/>
<dbReference type="KEGG" id="dte:Dester_0302"/>
<dbReference type="InterPro" id="IPR007197">
    <property type="entry name" value="rSAM"/>
</dbReference>
<evidence type="ECO:0000256" key="7">
    <source>
        <dbReference type="ARBA" id="ARBA00023239"/>
    </source>
</evidence>
<feature type="binding site" evidence="8">
    <location>
        <begin position="39"/>
        <end position="41"/>
    </location>
    <ligand>
        <name>S-adenosyl-L-methionine</name>
        <dbReference type="ChEBI" id="CHEBI:59789"/>
    </ligand>
</feature>
<protein>
    <recommendedName>
        <fullName evidence="8">7-carboxy-7-deazaguanine synthase</fullName>
        <shortName evidence="8">CDG synthase</shortName>
        <ecNumber evidence="8">4.3.99.3</ecNumber>
    </recommendedName>
    <alternativeName>
        <fullName evidence="8">Queuosine biosynthesis protein QueE</fullName>
    </alternativeName>
</protein>
<accession>F0S1V3</accession>
<keyword evidence="3 8" id="KW-0479">Metal-binding</keyword>
<evidence type="ECO:0000256" key="5">
    <source>
        <dbReference type="ARBA" id="ARBA00023004"/>
    </source>
</evidence>
<dbReference type="HOGENOM" id="CLU_066739_2_0_0"/>
<comment type="subunit">
    <text evidence="8">Homodimer.</text>
</comment>
<feature type="domain" description="Radical SAM core" evidence="9">
    <location>
        <begin position="20"/>
        <end position="224"/>
    </location>
</feature>
<dbReference type="PANTHER" id="PTHR42836:SF1">
    <property type="entry name" value="7-CARBOXY-7-DEAZAGUANINE SYNTHASE"/>
    <property type="match status" value="1"/>
</dbReference>
<dbReference type="GO" id="GO:1904047">
    <property type="term" value="F:S-adenosyl-L-methionine binding"/>
    <property type="evidence" value="ECO:0007669"/>
    <property type="project" value="UniProtKB-UniRule"/>
</dbReference>
<dbReference type="GO" id="GO:0016840">
    <property type="term" value="F:carbon-nitrogen lyase activity"/>
    <property type="evidence" value="ECO:0007669"/>
    <property type="project" value="UniProtKB-UniRule"/>
</dbReference>
<dbReference type="Proteomes" id="UP000007102">
    <property type="component" value="Chromosome"/>
</dbReference>
<sequence>MRSSIAISELFTSLQGEGLDLGAPSFFIRISGCSIGCKYCDTKYSWKKGKLWDIDSLVKEVLKSKIPEVIVTGGEPVEEKNLSILIKRLSDLETVRKITLETCGHIFRDDLKYPKLKIVLSPKPPTMGVDFPTETLEKFLTTYEQVYIKFAAYDQKDLEVIKEFAYKNKNLIRAPIVIQPLEVPFEDYSYTSKRIFELVISDRKFINDFEIKIIPQIHKLIGLK</sequence>
<comment type="cofactor">
    <cofactor evidence="8">
        <name>S-adenosyl-L-methionine</name>
        <dbReference type="ChEBI" id="CHEBI:59789"/>
    </cofactor>
    <text evidence="8">Binds 1 S-adenosyl-L-methionine per subunit.</text>
</comment>
<dbReference type="OrthoDB" id="9792276at2"/>
<dbReference type="Pfam" id="PF04055">
    <property type="entry name" value="Radical_SAM"/>
    <property type="match status" value="1"/>
</dbReference>
<feature type="binding site" evidence="8">
    <location>
        <begin position="14"/>
        <end position="16"/>
    </location>
    <ligand>
        <name>substrate</name>
    </ligand>
</feature>
<evidence type="ECO:0000256" key="3">
    <source>
        <dbReference type="ARBA" id="ARBA00022723"/>
    </source>
</evidence>
<keyword evidence="1 8" id="KW-0004">4Fe-4S</keyword>
<dbReference type="HAMAP" id="MF_00917">
    <property type="entry name" value="QueE"/>
    <property type="match status" value="1"/>
</dbReference>
<comment type="pathway">
    <text evidence="8">Purine metabolism; 7-cyano-7-deazaguanine biosynthesis.</text>
</comment>
<dbReference type="GO" id="GO:0008616">
    <property type="term" value="P:tRNA queuosine(34) biosynthetic process"/>
    <property type="evidence" value="ECO:0007669"/>
    <property type="project" value="UniProtKB-UniRule"/>
</dbReference>
<comment type="similarity">
    <text evidence="8">Belongs to the radical SAM superfamily. 7-carboxy-7-deazaguanine synthase family.</text>
</comment>
<name>F0S1V3_DESTD</name>
<dbReference type="PROSITE" id="PS51918">
    <property type="entry name" value="RADICAL_SAM"/>
    <property type="match status" value="1"/>
</dbReference>
<comment type="function">
    <text evidence="8">Catalyzes the complex heterocyclic radical-mediated conversion of 6-carboxy-5,6,7,8-tetrahydropterin (CPH4) to 7-carboxy-7-deazaguanine (CDG), a step common to the biosynthetic pathways of all 7-deazapurine-containing compounds.</text>
</comment>
<keyword evidence="5 8" id="KW-0408">Iron</keyword>
<dbReference type="EMBL" id="CP002543">
    <property type="protein sequence ID" value="ADY72958.1"/>
    <property type="molecule type" value="Genomic_DNA"/>
</dbReference>
<feature type="binding site" evidence="8">
    <location>
        <position position="74"/>
    </location>
    <ligand>
        <name>S-adenosyl-L-methionine</name>
        <dbReference type="ChEBI" id="CHEBI:59789"/>
    </ligand>
</feature>
<dbReference type="RefSeq" id="WP_013637917.1">
    <property type="nucleotide sequence ID" value="NC_015185.1"/>
</dbReference>
<dbReference type="PANTHER" id="PTHR42836">
    <property type="entry name" value="7-CARBOXY-7-DEAZAGUANINE SYNTHASE"/>
    <property type="match status" value="1"/>
</dbReference>
<feature type="binding site" evidence="8">
    <location>
        <position position="29"/>
    </location>
    <ligand>
        <name>substrate</name>
    </ligand>
</feature>
<dbReference type="InParanoid" id="F0S1V3"/>
<comment type="cofactor">
    <cofactor evidence="8">
        <name>[4Fe-4S] cluster</name>
        <dbReference type="ChEBI" id="CHEBI:49883"/>
    </cofactor>
    <text evidence="8">Binds 1 [4Fe-4S] cluster. The cluster is coordinated with 3 cysteines and an exchangeable S-adenosyl-L-methionine.</text>
</comment>